<protein>
    <recommendedName>
        <fullName evidence="5">Endosome-associated-trafficking regulator 1</fullName>
    </recommendedName>
</protein>
<keyword evidence="4" id="KW-1185">Reference proteome</keyword>
<reference evidence="3 4" key="1">
    <citation type="submission" date="2016-07" db="EMBL/GenBank/DDBJ databases">
        <title>Pervasive Adenine N6-methylation of Active Genes in Fungi.</title>
        <authorList>
            <consortium name="DOE Joint Genome Institute"/>
            <person name="Mondo S.J."/>
            <person name="Dannebaum R.O."/>
            <person name="Kuo R.C."/>
            <person name="Labutti K."/>
            <person name="Haridas S."/>
            <person name="Kuo A."/>
            <person name="Salamov A."/>
            <person name="Ahrendt S.R."/>
            <person name="Lipzen A."/>
            <person name="Sullivan W."/>
            <person name="Andreopoulos W.B."/>
            <person name="Clum A."/>
            <person name="Lindquist E."/>
            <person name="Daum C."/>
            <person name="Ramamoorthy G.K."/>
            <person name="Gryganskyi A."/>
            <person name="Culley D."/>
            <person name="Magnuson J.K."/>
            <person name="James T.Y."/>
            <person name="O'Malley M.A."/>
            <person name="Stajich J.E."/>
            <person name="Spatafora J.W."/>
            <person name="Visel A."/>
            <person name="Grigoriev I.V."/>
        </authorList>
    </citation>
    <scope>NUCLEOTIDE SEQUENCE [LARGE SCALE GENOMIC DNA]</scope>
    <source>
        <strain evidence="3 4">CBS 931.73</strain>
    </source>
</reference>
<evidence type="ECO:0000313" key="3">
    <source>
        <dbReference type="EMBL" id="ORX97521.1"/>
    </source>
</evidence>
<feature type="region of interest" description="Disordered" evidence="2">
    <location>
        <begin position="124"/>
        <end position="158"/>
    </location>
</feature>
<feature type="compositionally biased region" description="Polar residues" evidence="2">
    <location>
        <begin position="1"/>
        <end position="10"/>
    </location>
</feature>
<dbReference type="Proteomes" id="UP000193498">
    <property type="component" value="Unassembled WGS sequence"/>
</dbReference>
<feature type="region of interest" description="Disordered" evidence="2">
    <location>
        <begin position="1"/>
        <end position="51"/>
    </location>
</feature>
<dbReference type="EMBL" id="MCFE01000131">
    <property type="protein sequence ID" value="ORX97521.1"/>
    <property type="molecule type" value="Genomic_DNA"/>
</dbReference>
<dbReference type="InParanoid" id="A0A1Y1YHL0"/>
<evidence type="ECO:0000256" key="2">
    <source>
        <dbReference type="SAM" id="MobiDB-lite"/>
    </source>
</evidence>
<evidence type="ECO:0000313" key="4">
    <source>
        <dbReference type="Proteomes" id="UP000193498"/>
    </source>
</evidence>
<evidence type="ECO:0008006" key="5">
    <source>
        <dbReference type="Google" id="ProtNLM"/>
    </source>
</evidence>
<sequence length="367" mass="41119">MITHCSSRPPTASPKDPLLDQTEPFPHGRPLPQVPLLSPKPVRARPTLPPKVPESEVLTYLHEGSRGNPVSPTLLYFYSNRHSPTKEPAINEDIYRTEDDFYSPSSLPTEKLQMEEGIPAPIPFIQSKTSESPEMSQRKSLPSPPVHKRRQSHPCGHTLSKEGAELLSEEADAIASDTKAFTRIHSTQAQAGQPARDYGELGKSRSTKPLPKPRAVSGALEQTQGELKRAYFQVTSLQSQLASQQDELLCLQKNKEKYEETHSKLSSQLQTVTQSEKELRKELLELKEQMGLLRMENERLQQENERQSVESQRVTESLSQQVNYLKVELIKSANFANSAISQISMGITNVNQVMEYLNGLGKISTQD</sequence>
<comment type="caution">
    <text evidence="3">The sequence shown here is derived from an EMBL/GenBank/DDBJ whole genome shotgun (WGS) entry which is preliminary data.</text>
</comment>
<gene>
    <name evidence="3" type="ORF">K493DRAFT_314041</name>
</gene>
<evidence type="ECO:0000256" key="1">
    <source>
        <dbReference type="SAM" id="Coils"/>
    </source>
</evidence>
<feature type="region of interest" description="Disordered" evidence="2">
    <location>
        <begin position="185"/>
        <end position="216"/>
    </location>
</feature>
<keyword evidence="1" id="KW-0175">Coiled coil</keyword>
<accession>A0A1Y1YHL0</accession>
<feature type="coiled-coil region" evidence="1">
    <location>
        <begin position="234"/>
        <end position="317"/>
    </location>
</feature>
<proteinExistence type="predicted"/>
<dbReference type="AlphaFoldDB" id="A0A1Y1YHL0"/>
<name>A0A1Y1YHL0_9FUNG</name>
<feature type="compositionally biased region" description="Polar residues" evidence="2">
    <location>
        <begin position="126"/>
        <end position="140"/>
    </location>
</feature>
<organism evidence="3 4">
    <name type="scientific">Basidiobolus meristosporus CBS 931.73</name>
    <dbReference type="NCBI Taxonomy" id="1314790"/>
    <lineage>
        <taxon>Eukaryota</taxon>
        <taxon>Fungi</taxon>
        <taxon>Fungi incertae sedis</taxon>
        <taxon>Zoopagomycota</taxon>
        <taxon>Entomophthoromycotina</taxon>
        <taxon>Basidiobolomycetes</taxon>
        <taxon>Basidiobolales</taxon>
        <taxon>Basidiobolaceae</taxon>
        <taxon>Basidiobolus</taxon>
    </lineage>
</organism>